<dbReference type="EMBL" id="CM047908">
    <property type="protein sequence ID" value="KAJ0081848.1"/>
    <property type="molecule type" value="Genomic_DNA"/>
</dbReference>
<proteinExistence type="predicted"/>
<reference evidence="2" key="1">
    <citation type="journal article" date="2023" name="G3 (Bethesda)">
        <title>Genome assembly and association tests identify interacting loci associated with vigor, precocity, and sex in interspecific pistachio rootstocks.</title>
        <authorList>
            <person name="Palmer W."/>
            <person name="Jacygrad E."/>
            <person name="Sagayaradj S."/>
            <person name="Cavanaugh K."/>
            <person name="Han R."/>
            <person name="Bertier L."/>
            <person name="Beede B."/>
            <person name="Kafkas S."/>
            <person name="Golino D."/>
            <person name="Preece J."/>
            <person name="Michelmore R."/>
        </authorList>
    </citation>
    <scope>NUCLEOTIDE SEQUENCE [LARGE SCALE GENOMIC DNA]</scope>
</reference>
<evidence type="ECO:0000313" key="1">
    <source>
        <dbReference type="EMBL" id="KAJ0081848.1"/>
    </source>
</evidence>
<comment type="caution">
    <text evidence="1">The sequence shown here is derived from an EMBL/GenBank/DDBJ whole genome shotgun (WGS) entry which is preliminary data.</text>
</comment>
<evidence type="ECO:0000313" key="2">
    <source>
        <dbReference type="Proteomes" id="UP001164250"/>
    </source>
</evidence>
<gene>
    <name evidence="1" type="ORF">Patl1_12383</name>
</gene>
<dbReference type="Proteomes" id="UP001164250">
    <property type="component" value="Chromosome 12"/>
</dbReference>
<sequence>MMMNNLTSSRSEKGLSIQTYFPEIKSIVNSTKSSGEDDTSIAICYDVGITMKYGFGQIASNIVAQITPEAIGYYVSFPQGAVSQSWEASGMLTFTYMP</sequence>
<protein>
    <submittedName>
        <fullName evidence="1">Uncharacterized protein</fullName>
    </submittedName>
</protein>
<organism evidence="1 2">
    <name type="scientific">Pistacia atlantica</name>
    <dbReference type="NCBI Taxonomy" id="434234"/>
    <lineage>
        <taxon>Eukaryota</taxon>
        <taxon>Viridiplantae</taxon>
        <taxon>Streptophyta</taxon>
        <taxon>Embryophyta</taxon>
        <taxon>Tracheophyta</taxon>
        <taxon>Spermatophyta</taxon>
        <taxon>Magnoliopsida</taxon>
        <taxon>eudicotyledons</taxon>
        <taxon>Gunneridae</taxon>
        <taxon>Pentapetalae</taxon>
        <taxon>rosids</taxon>
        <taxon>malvids</taxon>
        <taxon>Sapindales</taxon>
        <taxon>Anacardiaceae</taxon>
        <taxon>Pistacia</taxon>
    </lineage>
</organism>
<name>A0ACC1A665_9ROSI</name>
<accession>A0ACC1A665</accession>
<keyword evidence="2" id="KW-1185">Reference proteome</keyword>